<evidence type="ECO:0000256" key="4">
    <source>
        <dbReference type="ARBA" id="ARBA00022448"/>
    </source>
</evidence>
<dbReference type="InterPro" id="IPR037067">
    <property type="entry name" value="Coatomer_gsu_app_sf"/>
</dbReference>
<dbReference type="GO" id="GO:0009306">
    <property type="term" value="P:protein secretion"/>
    <property type="evidence" value="ECO:0007669"/>
    <property type="project" value="TreeGrafter"/>
</dbReference>
<dbReference type="SUPFAM" id="SSF48371">
    <property type="entry name" value="ARM repeat"/>
    <property type="match status" value="2"/>
</dbReference>
<reference evidence="16 17" key="1">
    <citation type="submission" date="2014-11" db="EMBL/GenBank/DDBJ databases">
        <title>Genetic blueprint of the zoonotic pathogen Toxocara canis.</title>
        <authorList>
            <person name="Zhu X.-Q."/>
            <person name="Korhonen P.K."/>
            <person name="Cai H."/>
            <person name="Young N.D."/>
            <person name="Nejsum P."/>
            <person name="von Samson-Himmelstjerna G."/>
            <person name="Boag P.R."/>
            <person name="Tan P."/>
            <person name="Li Q."/>
            <person name="Min J."/>
            <person name="Yang Y."/>
            <person name="Wang X."/>
            <person name="Fang X."/>
            <person name="Hall R.S."/>
            <person name="Hofmann A."/>
            <person name="Sternberg P.W."/>
            <person name="Jex A.R."/>
            <person name="Gasser R.B."/>
        </authorList>
    </citation>
    <scope>NUCLEOTIDE SEQUENCE [LARGE SCALE GENOMIC DNA]</scope>
    <source>
        <strain evidence="16">PN_DK_2014</strain>
    </source>
</reference>
<comment type="subcellular location">
    <subcellularLocation>
        <location evidence="12">Cytoplasm</location>
    </subcellularLocation>
    <subcellularLocation>
        <location evidence="1 12">Golgi apparatus membrane</location>
        <topology evidence="1 12">Peripheral membrane protein</topology>
        <orientation evidence="1 12">Cytoplasmic side</orientation>
    </subcellularLocation>
    <subcellularLocation>
        <location evidence="12">Cytoplasmic vesicle</location>
        <location evidence="12">COPI-coated vesicle membrane</location>
        <topology evidence="12">Peripheral membrane protein</topology>
        <orientation evidence="12">Cytoplasmic side</orientation>
    </subcellularLocation>
</comment>
<dbReference type="Pfam" id="PF16381">
    <property type="entry name" value="Coatomer_g_Cpla"/>
    <property type="match status" value="1"/>
</dbReference>
<dbReference type="InterPro" id="IPR012295">
    <property type="entry name" value="TBP_dom_sf"/>
</dbReference>
<evidence type="ECO:0000259" key="15">
    <source>
        <dbReference type="Pfam" id="PF16381"/>
    </source>
</evidence>
<comment type="caution">
    <text evidence="16">The sequence shown here is derived from an EMBL/GenBank/DDBJ whole genome shotgun (WGS) entry which is preliminary data.</text>
</comment>
<dbReference type="Gene3D" id="3.30.310.10">
    <property type="entry name" value="TATA-Binding Protein"/>
    <property type="match status" value="1"/>
</dbReference>
<keyword evidence="7 12" id="KW-0931">ER-Golgi transport</keyword>
<dbReference type="InterPro" id="IPR032154">
    <property type="entry name" value="Coatomer_g_Cpla"/>
</dbReference>
<dbReference type="Proteomes" id="UP000031036">
    <property type="component" value="Unassembled WGS sequence"/>
</dbReference>
<dbReference type="OrthoDB" id="1074925at2759"/>
<dbReference type="OMA" id="DFIEDCE"/>
<accession>A0A0B2V1P0</accession>
<dbReference type="PANTHER" id="PTHR10261">
    <property type="entry name" value="COATOMER SUBUNIT GAMMA"/>
    <property type="match status" value="1"/>
</dbReference>
<keyword evidence="9 12" id="KW-0333">Golgi apparatus</keyword>
<keyword evidence="10 12" id="KW-0472">Membrane</keyword>
<dbReference type="EMBL" id="JPKZ01002335">
    <property type="protein sequence ID" value="KHN77336.1"/>
    <property type="molecule type" value="Genomic_DNA"/>
</dbReference>
<evidence type="ECO:0000259" key="13">
    <source>
        <dbReference type="Pfam" id="PF01602"/>
    </source>
</evidence>
<comment type="function">
    <text evidence="12">The coatomer is a cytosolic protein complex that binds to dilysine motifs and reversibly associates with Golgi non-clathrin-coated vesicles, which further mediate biosynthetic protein transport from the ER, via the Golgi up to the trans Golgi network. Coatomer complex is required for budding from Golgi membranes, and is essential for the retrograde Golgi-to-ER transport of dilysine-tagged proteins.</text>
</comment>
<dbReference type="GO" id="GO:0005198">
    <property type="term" value="F:structural molecule activity"/>
    <property type="evidence" value="ECO:0007669"/>
    <property type="project" value="InterPro"/>
</dbReference>
<evidence type="ECO:0000256" key="8">
    <source>
        <dbReference type="ARBA" id="ARBA00022927"/>
    </source>
</evidence>
<dbReference type="PANTHER" id="PTHR10261:SF0">
    <property type="entry name" value="COATOMER SUBUNIT GAMMA-2"/>
    <property type="match status" value="1"/>
</dbReference>
<dbReference type="InterPro" id="IPR016024">
    <property type="entry name" value="ARM-type_fold"/>
</dbReference>
<dbReference type="Pfam" id="PF08752">
    <property type="entry name" value="COP-gamma_platf"/>
    <property type="match status" value="1"/>
</dbReference>
<keyword evidence="17" id="KW-1185">Reference proteome</keyword>
<dbReference type="InterPro" id="IPR009028">
    <property type="entry name" value="Coatomer/calthrin_app_sub_C"/>
</dbReference>
<feature type="domain" description="Coatomer gamma subunit appendage Ig-like subdomain" evidence="14">
    <location>
        <begin position="671"/>
        <end position="819"/>
    </location>
</feature>
<dbReference type="GO" id="GO:0000139">
    <property type="term" value="C:Golgi membrane"/>
    <property type="evidence" value="ECO:0007669"/>
    <property type="project" value="UniProtKB-SubCell"/>
</dbReference>
<protein>
    <recommendedName>
        <fullName evidence="12">Coatomer subunit gamma</fullName>
    </recommendedName>
</protein>
<comment type="subunit">
    <text evidence="3">Oligomeric complex that consists of at least the alpha, beta, beta', gamma, delta, epsilon and zeta subunits.</text>
</comment>
<dbReference type="FunFam" id="2.60.40.1480:FF:000001">
    <property type="entry name" value="Coatomer subunit gamma"/>
    <property type="match status" value="1"/>
</dbReference>
<dbReference type="InterPro" id="IPR017106">
    <property type="entry name" value="Coatomer_gsu"/>
</dbReference>
<evidence type="ECO:0000256" key="1">
    <source>
        <dbReference type="ARBA" id="ARBA00004255"/>
    </source>
</evidence>
<dbReference type="SUPFAM" id="SSF55711">
    <property type="entry name" value="Subdomain of clathrin and coatomer appendage domain"/>
    <property type="match status" value="1"/>
</dbReference>
<dbReference type="InterPro" id="IPR011989">
    <property type="entry name" value="ARM-like"/>
</dbReference>
<evidence type="ECO:0000256" key="12">
    <source>
        <dbReference type="PIRNR" id="PIRNR037093"/>
    </source>
</evidence>
<evidence type="ECO:0000256" key="11">
    <source>
        <dbReference type="ARBA" id="ARBA00023329"/>
    </source>
</evidence>
<dbReference type="GO" id="GO:0006886">
    <property type="term" value="P:intracellular protein transport"/>
    <property type="evidence" value="ECO:0007669"/>
    <property type="project" value="InterPro"/>
</dbReference>
<sequence length="937" mass="103606">MIVEQVNEINEFGMKRGDKKDEESNAGNPYANLDKTAVLQEARAFNDTPINARKCSLILSKLLYLRQQGETIGRTEATEAFFAVTKLWQSKDANLRRLVYLAIKELCDISNDVIIVTSSLTKDMTGREDMYRAPAIRALCCIIDASMLQAIERYMKQAIVDKNPAVASAALVSSLHLLKKSPEVVRRWANEVQEAVSSERFVIVDKNPAVASAALVSSLHLLKKSPEVVRRWANEVQEAVSSESNMVQLHALGLLYHIRSNDRLAVNKLVQKWSKSSLRSPFALCYLIRLAAKLIEEDDAGAESPLFQFIESCLRHKCEMVIYEAASAIVRLPKTTSSELSPAVSVLQLFCSSPKPALRFAAVRTLNKISMKHPQAVISCNVDLEQLITDQNRSIATLAITTLLKTGAESSVERLMKQISTFVNEISDEFKIVVIEAIRELCSRYPRKHATMMSFLATMLRDDGGFEYKKSIVDTIIAIVEENPDAKEAGLSHLCEFIEDCEHSVLATRVLYLLGREAPSTVNPSRYIRFVYNRVILETTQVRAAAVTALAKFGAQCPELRPSIEVLLTRCLLDTDDEVRDRATYYLAVLRSGNPQYIANYILNGLQVSVTGLERALEQYVGEGHHDAPFDLKAVPLSTQPLTATEKKKPALSVEATVSKKEERKATRQDIYAEQLASIPQFAIVGPLFRSSQPAALTDDVTEYGVSCIKHTFPQHIVLQFDCKNTLNDQLLENVSVELEPASDCTDWRVVTTIPLASLPYGKPGTTYCLVAIPPDGAVTAMFGATLKFRVRDVDPTTGEPDGDDYYDDSFVLEEVEVSVADHVHPVQRANFAAGWEQLGEDNELDETFALSTLHTLQDAVRELMKCLGMGPCERSDRVPEGKSAHTLLLAGVFRGGHDVLAKARLALDPADQTVTLNLVVRSDNEAVSAAITGAIV</sequence>
<dbReference type="SUPFAM" id="SSF49348">
    <property type="entry name" value="Clathrin adaptor appendage domain"/>
    <property type="match status" value="1"/>
</dbReference>
<evidence type="ECO:0000256" key="7">
    <source>
        <dbReference type="ARBA" id="ARBA00022892"/>
    </source>
</evidence>
<dbReference type="STRING" id="6265.A0A0B2V1P0"/>
<dbReference type="GO" id="GO:0006888">
    <property type="term" value="P:endoplasmic reticulum to Golgi vesicle-mediated transport"/>
    <property type="evidence" value="ECO:0007669"/>
    <property type="project" value="TreeGrafter"/>
</dbReference>
<keyword evidence="8 12" id="KW-0653">Protein transport</keyword>
<dbReference type="PIRSF" id="PIRSF037093">
    <property type="entry name" value="Coatomer_gamma_subunit"/>
    <property type="match status" value="1"/>
</dbReference>
<keyword evidence="6" id="KW-0677">Repeat</keyword>
<evidence type="ECO:0000256" key="2">
    <source>
        <dbReference type="ARBA" id="ARBA00010720"/>
    </source>
</evidence>
<keyword evidence="11 12" id="KW-0968">Cytoplasmic vesicle</keyword>
<evidence type="ECO:0000256" key="3">
    <source>
        <dbReference type="ARBA" id="ARBA00011775"/>
    </source>
</evidence>
<dbReference type="Gene3D" id="1.25.10.10">
    <property type="entry name" value="Leucine-rich Repeat Variant"/>
    <property type="match status" value="2"/>
</dbReference>
<feature type="domain" description="Clathrin/coatomer adaptor adaptin-like N-terminal" evidence="13">
    <location>
        <begin position="202"/>
        <end position="593"/>
    </location>
</feature>
<dbReference type="Gene3D" id="2.60.40.1480">
    <property type="entry name" value="Coatomer, gamma subunit, appendage domain"/>
    <property type="match status" value="1"/>
</dbReference>
<dbReference type="InterPro" id="IPR013041">
    <property type="entry name" value="Clathrin_app_Ig-like_sf"/>
</dbReference>
<comment type="similarity">
    <text evidence="2 12">Belongs to the COPG family.</text>
</comment>
<keyword evidence="5 12" id="KW-0963">Cytoplasm</keyword>
<evidence type="ECO:0000259" key="14">
    <source>
        <dbReference type="Pfam" id="PF08752"/>
    </source>
</evidence>
<dbReference type="FunFam" id="1.25.10.10:FF:000071">
    <property type="entry name" value="Coatomer subunit gamma"/>
    <property type="match status" value="1"/>
</dbReference>
<dbReference type="FunFam" id="3.30.310.10:FF:000011">
    <property type="entry name" value="Coatomer subunit gamma"/>
    <property type="match status" value="1"/>
</dbReference>
<gene>
    <name evidence="16" type="primary">T14G10.5</name>
    <name evidence="16" type="ORF">Tcan_04576</name>
</gene>
<evidence type="ECO:0000256" key="10">
    <source>
        <dbReference type="ARBA" id="ARBA00023136"/>
    </source>
</evidence>
<dbReference type="InterPro" id="IPR002553">
    <property type="entry name" value="Clathrin/coatomer_adapt-like_N"/>
</dbReference>
<name>A0A0B2V1P0_TOXCA</name>
<evidence type="ECO:0000256" key="9">
    <source>
        <dbReference type="ARBA" id="ARBA00023034"/>
    </source>
</evidence>
<organism evidence="16 17">
    <name type="scientific">Toxocara canis</name>
    <name type="common">Canine roundworm</name>
    <dbReference type="NCBI Taxonomy" id="6265"/>
    <lineage>
        <taxon>Eukaryota</taxon>
        <taxon>Metazoa</taxon>
        <taxon>Ecdysozoa</taxon>
        <taxon>Nematoda</taxon>
        <taxon>Chromadorea</taxon>
        <taxon>Rhabditida</taxon>
        <taxon>Spirurina</taxon>
        <taxon>Ascaridomorpha</taxon>
        <taxon>Ascaridoidea</taxon>
        <taxon>Toxocaridae</taxon>
        <taxon>Toxocara</taxon>
    </lineage>
</organism>
<feature type="domain" description="Coatomer subunit gamma C-terminal" evidence="15">
    <location>
        <begin position="821"/>
        <end position="935"/>
    </location>
</feature>
<evidence type="ECO:0000313" key="16">
    <source>
        <dbReference type="EMBL" id="KHN77336.1"/>
    </source>
</evidence>
<evidence type="ECO:0000256" key="5">
    <source>
        <dbReference type="ARBA" id="ARBA00022490"/>
    </source>
</evidence>
<keyword evidence="4 12" id="KW-0813">Transport</keyword>
<dbReference type="GO" id="GO:0006891">
    <property type="term" value="P:intra-Golgi vesicle-mediated transport"/>
    <property type="evidence" value="ECO:0007669"/>
    <property type="project" value="TreeGrafter"/>
</dbReference>
<dbReference type="AlphaFoldDB" id="A0A0B2V1P0"/>
<dbReference type="GO" id="GO:0005793">
    <property type="term" value="C:endoplasmic reticulum-Golgi intermediate compartment"/>
    <property type="evidence" value="ECO:0007669"/>
    <property type="project" value="TreeGrafter"/>
</dbReference>
<dbReference type="GO" id="GO:0030126">
    <property type="term" value="C:COPI vesicle coat"/>
    <property type="evidence" value="ECO:0007669"/>
    <property type="project" value="InterPro"/>
</dbReference>
<evidence type="ECO:0000256" key="6">
    <source>
        <dbReference type="ARBA" id="ARBA00022737"/>
    </source>
</evidence>
<dbReference type="Pfam" id="PF01602">
    <property type="entry name" value="Adaptin_N"/>
    <property type="match status" value="2"/>
</dbReference>
<feature type="domain" description="Clathrin/coatomer adaptor adaptin-like N-terminal" evidence="13">
    <location>
        <begin position="36"/>
        <end position="200"/>
    </location>
</feature>
<dbReference type="InterPro" id="IPR013040">
    <property type="entry name" value="Coatomer_gsu_app_Ig-like_dom"/>
</dbReference>
<dbReference type="GO" id="GO:0072384">
    <property type="term" value="P:organelle transport along microtubule"/>
    <property type="evidence" value="ECO:0007669"/>
    <property type="project" value="TreeGrafter"/>
</dbReference>
<proteinExistence type="inferred from homology"/>
<dbReference type="GO" id="GO:0005783">
    <property type="term" value="C:endoplasmic reticulum"/>
    <property type="evidence" value="ECO:0007669"/>
    <property type="project" value="TreeGrafter"/>
</dbReference>
<evidence type="ECO:0000313" key="17">
    <source>
        <dbReference type="Proteomes" id="UP000031036"/>
    </source>
</evidence>